<sequence>MHAYYCQFQYMCLSEQFFHCHAESSGKANFIVSCSHRKNRGMVLPFEPYSITFHQILYYVDMPQVSHLKVITHSFDGCKWCWKTYFDGCFSWKENYWLYWLGFHN</sequence>
<dbReference type="Proteomes" id="UP001374535">
    <property type="component" value="Chromosome 7"/>
</dbReference>
<keyword evidence="2" id="KW-1185">Reference proteome</keyword>
<accession>A0AAQ3N6R3</accession>
<gene>
    <name evidence="1" type="ORF">V8G54_024338</name>
</gene>
<proteinExistence type="predicted"/>
<dbReference type="AlphaFoldDB" id="A0AAQ3N6R3"/>
<reference evidence="1 2" key="1">
    <citation type="journal article" date="2023" name="Life. Sci Alliance">
        <title>Evolutionary insights into 3D genome organization and epigenetic landscape of Vigna mungo.</title>
        <authorList>
            <person name="Junaid A."/>
            <person name="Singh B."/>
            <person name="Bhatia S."/>
        </authorList>
    </citation>
    <scope>NUCLEOTIDE SEQUENCE [LARGE SCALE GENOMIC DNA]</scope>
    <source>
        <strain evidence="1">Urdbean</strain>
    </source>
</reference>
<organism evidence="1 2">
    <name type="scientific">Vigna mungo</name>
    <name type="common">Black gram</name>
    <name type="synonym">Phaseolus mungo</name>
    <dbReference type="NCBI Taxonomy" id="3915"/>
    <lineage>
        <taxon>Eukaryota</taxon>
        <taxon>Viridiplantae</taxon>
        <taxon>Streptophyta</taxon>
        <taxon>Embryophyta</taxon>
        <taxon>Tracheophyta</taxon>
        <taxon>Spermatophyta</taxon>
        <taxon>Magnoliopsida</taxon>
        <taxon>eudicotyledons</taxon>
        <taxon>Gunneridae</taxon>
        <taxon>Pentapetalae</taxon>
        <taxon>rosids</taxon>
        <taxon>fabids</taxon>
        <taxon>Fabales</taxon>
        <taxon>Fabaceae</taxon>
        <taxon>Papilionoideae</taxon>
        <taxon>50 kb inversion clade</taxon>
        <taxon>NPAAA clade</taxon>
        <taxon>indigoferoid/millettioid clade</taxon>
        <taxon>Phaseoleae</taxon>
        <taxon>Vigna</taxon>
    </lineage>
</organism>
<protein>
    <submittedName>
        <fullName evidence="1">Uncharacterized protein</fullName>
    </submittedName>
</protein>
<evidence type="ECO:0000313" key="1">
    <source>
        <dbReference type="EMBL" id="WVZ03532.1"/>
    </source>
</evidence>
<name>A0AAQ3N6R3_VIGMU</name>
<evidence type="ECO:0000313" key="2">
    <source>
        <dbReference type="Proteomes" id="UP001374535"/>
    </source>
</evidence>
<dbReference type="EMBL" id="CP144694">
    <property type="protein sequence ID" value="WVZ03532.1"/>
    <property type="molecule type" value="Genomic_DNA"/>
</dbReference>